<dbReference type="Proteomes" id="UP000184038">
    <property type="component" value="Unassembled WGS sequence"/>
</dbReference>
<dbReference type="GO" id="GO:0005829">
    <property type="term" value="C:cytosol"/>
    <property type="evidence" value="ECO:0007669"/>
    <property type="project" value="TreeGrafter"/>
</dbReference>
<reference evidence="7 8" key="1">
    <citation type="submission" date="2016-11" db="EMBL/GenBank/DDBJ databases">
        <authorList>
            <person name="Jaros S."/>
            <person name="Januszkiewicz K."/>
            <person name="Wedrychowicz H."/>
        </authorList>
    </citation>
    <scope>NUCLEOTIDE SEQUENCE [LARGE SCALE GENOMIC DNA]</scope>
    <source>
        <strain evidence="7 8">DSM 15930</strain>
    </source>
</reference>
<gene>
    <name evidence="7" type="ORF">SAMN02746066_01675</name>
</gene>
<dbReference type="Pfam" id="PF19289">
    <property type="entry name" value="PmbA_TldD_3rd"/>
    <property type="match status" value="1"/>
</dbReference>
<proteinExistence type="inferred from homology"/>
<dbReference type="Pfam" id="PF01523">
    <property type="entry name" value="PmbA_TldD_1st"/>
    <property type="match status" value="1"/>
</dbReference>
<dbReference type="GO" id="GO:0006508">
    <property type="term" value="P:proteolysis"/>
    <property type="evidence" value="ECO:0007669"/>
    <property type="project" value="UniProtKB-KW"/>
</dbReference>
<evidence type="ECO:0000259" key="5">
    <source>
        <dbReference type="Pfam" id="PF01523"/>
    </source>
</evidence>
<accession>A0A1M7I6L1</accession>
<dbReference type="GO" id="GO:0008237">
    <property type="term" value="F:metallopeptidase activity"/>
    <property type="evidence" value="ECO:0007669"/>
    <property type="project" value="UniProtKB-KW"/>
</dbReference>
<dbReference type="STRING" id="1120996.SAMN02746066_01675"/>
<evidence type="ECO:0000256" key="3">
    <source>
        <dbReference type="ARBA" id="ARBA00022801"/>
    </source>
</evidence>
<sequence>MDILKYSSMLQDNMDIRWHCNCNQSVSILNGGMTQNSSEKNQGISVKIFRNGVHGFASSSDTDHNTICRVVKAAQENAALLDSKIGRSITLPKQVNLNIPLYYEIKRIDQRYIIDIAKEIDAYIINNYPNLKSRTIIITNESTEKKLLTANVKSHTFRPRAVFHLSMTTNDKTGLPVTYENHLGEFGMIDEQFEDKEKLYSLVDQTYESLMQKKEGGLAEGGFKQVILSPDLAGILMHEAIGHAVESDSFQANSIAYTMRDKLCTSELITLVDLANTYNGETLPVPIYVDDEGTKAEDVTIISNGVMKDFLYNRKLAVEYNGTPKGNARASEYSDIPLVRMRNTLLLPGENTIEEMIASVDDGYYFMMPTNGQADLNSEFMFGVNMGYEIKNGKLSRPIRDTTISGKAFDVLSTVTMVGNKISWSGAGYCGKNQWIPVSMGGPAIKCMMQVGGK</sequence>
<evidence type="ECO:0000259" key="6">
    <source>
        <dbReference type="Pfam" id="PF19289"/>
    </source>
</evidence>
<name>A0A1M7I6L1_9FIRM</name>
<dbReference type="EMBL" id="FRCP01000009">
    <property type="protein sequence ID" value="SHM36077.1"/>
    <property type="molecule type" value="Genomic_DNA"/>
</dbReference>
<dbReference type="PANTHER" id="PTHR30624:SF0">
    <property type="entry name" value="METALLOPROTEASE SLR0863"/>
    <property type="match status" value="1"/>
</dbReference>
<keyword evidence="2" id="KW-0645">Protease</keyword>
<organism evidence="7 8">
    <name type="scientific">Anaerosporobacter mobilis DSM 15930</name>
    <dbReference type="NCBI Taxonomy" id="1120996"/>
    <lineage>
        <taxon>Bacteria</taxon>
        <taxon>Bacillati</taxon>
        <taxon>Bacillota</taxon>
        <taxon>Clostridia</taxon>
        <taxon>Lachnospirales</taxon>
        <taxon>Lachnospiraceae</taxon>
        <taxon>Anaerosporobacter</taxon>
    </lineage>
</organism>
<keyword evidence="8" id="KW-1185">Reference proteome</keyword>
<feature type="domain" description="Metalloprotease TldD/E N-terminal" evidence="5">
    <location>
        <begin position="16"/>
        <end position="78"/>
    </location>
</feature>
<dbReference type="InterPro" id="IPR002510">
    <property type="entry name" value="Metalloprtase-TldD/E_N"/>
</dbReference>
<dbReference type="Gene3D" id="3.30.2290.10">
    <property type="entry name" value="PmbA/TldD superfamily"/>
    <property type="match status" value="1"/>
</dbReference>
<evidence type="ECO:0000256" key="2">
    <source>
        <dbReference type="ARBA" id="ARBA00022670"/>
    </source>
</evidence>
<dbReference type="OrthoDB" id="9803213at2"/>
<dbReference type="AlphaFoldDB" id="A0A1M7I6L1"/>
<evidence type="ECO:0000313" key="7">
    <source>
        <dbReference type="EMBL" id="SHM36077.1"/>
    </source>
</evidence>
<dbReference type="PANTHER" id="PTHR30624">
    <property type="entry name" value="UNCHARACTERIZED PROTEIN TLDD AND PMBA"/>
    <property type="match status" value="1"/>
</dbReference>
<dbReference type="InterPro" id="IPR036059">
    <property type="entry name" value="TldD/PmbA_sf"/>
</dbReference>
<keyword evidence="3" id="KW-0378">Hydrolase</keyword>
<dbReference type="InterPro" id="IPR051463">
    <property type="entry name" value="Peptidase_U62_metallo"/>
</dbReference>
<evidence type="ECO:0000256" key="1">
    <source>
        <dbReference type="ARBA" id="ARBA00005836"/>
    </source>
</evidence>
<dbReference type="InterPro" id="IPR045569">
    <property type="entry name" value="Metalloprtase-TldD/E_C"/>
</dbReference>
<dbReference type="RefSeq" id="WP_084139158.1">
    <property type="nucleotide sequence ID" value="NZ_FRCP01000009.1"/>
</dbReference>
<feature type="domain" description="Metalloprotease TldD/E C-terminal" evidence="6">
    <location>
        <begin position="225"/>
        <end position="451"/>
    </location>
</feature>
<dbReference type="SUPFAM" id="SSF111283">
    <property type="entry name" value="Putative modulator of DNA gyrase, PmbA/TldD"/>
    <property type="match status" value="1"/>
</dbReference>
<evidence type="ECO:0000313" key="8">
    <source>
        <dbReference type="Proteomes" id="UP000184038"/>
    </source>
</evidence>
<keyword evidence="4" id="KW-0482">Metalloprotease</keyword>
<dbReference type="InterPro" id="IPR035068">
    <property type="entry name" value="TldD/PmbA_N"/>
</dbReference>
<protein>
    <submittedName>
        <fullName evidence="7">TldD protein</fullName>
    </submittedName>
</protein>
<evidence type="ECO:0000256" key="4">
    <source>
        <dbReference type="ARBA" id="ARBA00023049"/>
    </source>
</evidence>
<comment type="similarity">
    <text evidence="1">Belongs to the peptidase U62 family.</text>
</comment>